<evidence type="ECO:0000313" key="3">
    <source>
        <dbReference type="Proteomes" id="UP000324222"/>
    </source>
</evidence>
<dbReference type="Proteomes" id="UP000324222">
    <property type="component" value="Unassembled WGS sequence"/>
</dbReference>
<sequence length="62" mass="6699">MNSETISSTRLPVIVRRCEDHNSSPHLLTDALHAASPHPLILPQRSLNASPSGHSSSVPYSK</sequence>
<keyword evidence="3" id="KW-1185">Reference proteome</keyword>
<evidence type="ECO:0000313" key="2">
    <source>
        <dbReference type="EMBL" id="MPC09956.1"/>
    </source>
</evidence>
<dbReference type="AlphaFoldDB" id="A0A5B7CNL9"/>
<reference evidence="2 3" key="1">
    <citation type="submission" date="2019-05" db="EMBL/GenBank/DDBJ databases">
        <title>Another draft genome of Portunus trituberculatus and its Hox gene families provides insights of decapod evolution.</title>
        <authorList>
            <person name="Jeong J.-H."/>
            <person name="Song I."/>
            <person name="Kim S."/>
            <person name="Choi T."/>
            <person name="Kim D."/>
            <person name="Ryu S."/>
            <person name="Kim W."/>
        </authorList>
    </citation>
    <scope>NUCLEOTIDE SEQUENCE [LARGE SCALE GENOMIC DNA]</scope>
    <source>
        <tissue evidence="2">Muscle</tissue>
    </source>
</reference>
<protein>
    <submittedName>
        <fullName evidence="2">Uncharacterized protein</fullName>
    </submittedName>
</protein>
<proteinExistence type="predicted"/>
<feature type="compositionally biased region" description="Low complexity" evidence="1">
    <location>
        <begin position="50"/>
        <end position="62"/>
    </location>
</feature>
<organism evidence="2 3">
    <name type="scientific">Portunus trituberculatus</name>
    <name type="common">Swimming crab</name>
    <name type="synonym">Neptunus trituberculatus</name>
    <dbReference type="NCBI Taxonomy" id="210409"/>
    <lineage>
        <taxon>Eukaryota</taxon>
        <taxon>Metazoa</taxon>
        <taxon>Ecdysozoa</taxon>
        <taxon>Arthropoda</taxon>
        <taxon>Crustacea</taxon>
        <taxon>Multicrustacea</taxon>
        <taxon>Malacostraca</taxon>
        <taxon>Eumalacostraca</taxon>
        <taxon>Eucarida</taxon>
        <taxon>Decapoda</taxon>
        <taxon>Pleocyemata</taxon>
        <taxon>Brachyura</taxon>
        <taxon>Eubrachyura</taxon>
        <taxon>Portunoidea</taxon>
        <taxon>Portunidae</taxon>
        <taxon>Portuninae</taxon>
        <taxon>Portunus</taxon>
    </lineage>
</organism>
<evidence type="ECO:0000256" key="1">
    <source>
        <dbReference type="SAM" id="MobiDB-lite"/>
    </source>
</evidence>
<gene>
    <name evidence="2" type="ORF">E2C01_002577</name>
</gene>
<feature type="region of interest" description="Disordered" evidence="1">
    <location>
        <begin position="39"/>
        <end position="62"/>
    </location>
</feature>
<comment type="caution">
    <text evidence="2">The sequence shown here is derived from an EMBL/GenBank/DDBJ whole genome shotgun (WGS) entry which is preliminary data.</text>
</comment>
<accession>A0A5B7CNL9</accession>
<dbReference type="EMBL" id="VSRR010000095">
    <property type="protein sequence ID" value="MPC09956.1"/>
    <property type="molecule type" value="Genomic_DNA"/>
</dbReference>
<name>A0A5B7CNL9_PORTR</name>